<dbReference type="RefSeq" id="XP_025595543.1">
    <property type="nucleotide sequence ID" value="XM_025743357.1"/>
</dbReference>
<organism evidence="2 3">
    <name type="scientific">Tilletiopsis washingtonensis</name>
    <dbReference type="NCBI Taxonomy" id="58919"/>
    <lineage>
        <taxon>Eukaryota</taxon>
        <taxon>Fungi</taxon>
        <taxon>Dikarya</taxon>
        <taxon>Basidiomycota</taxon>
        <taxon>Ustilaginomycotina</taxon>
        <taxon>Exobasidiomycetes</taxon>
        <taxon>Entylomatales</taxon>
        <taxon>Entylomatales incertae sedis</taxon>
        <taxon>Tilletiopsis</taxon>
    </lineage>
</organism>
<evidence type="ECO:0008006" key="4">
    <source>
        <dbReference type="Google" id="ProtNLM"/>
    </source>
</evidence>
<dbReference type="Proteomes" id="UP000245946">
    <property type="component" value="Unassembled WGS sequence"/>
</dbReference>
<evidence type="ECO:0000313" key="3">
    <source>
        <dbReference type="Proteomes" id="UP000245946"/>
    </source>
</evidence>
<sequence>MRCSSIIAATVLLAGAAVSAQYADADHHDLAAREAAAAEWYARAAEEELAARHEAAWAARDYDDELLARAYMAAHDEELAARAAPKKAAAKSKSKASQHTFGWSGKGYKGGEQAHREFATACNAAAKRHDSNIYSLVVRDAGREKSRAYCYTFKGPQGQLHDHSAEIAGQLTWKKL</sequence>
<evidence type="ECO:0000313" key="2">
    <source>
        <dbReference type="EMBL" id="PWN95264.1"/>
    </source>
</evidence>
<feature type="signal peptide" evidence="1">
    <location>
        <begin position="1"/>
        <end position="25"/>
    </location>
</feature>
<dbReference type="GeneID" id="37270901"/>
<gene>
    <name evidence="2" type="ORF">FA09DRAFT_332191</name>
</gene>
<keyword evidence="1" id="KW-0732">Signal</keyword>
<proteinExistence type="predicted"/>
<keyword evidence="3" id="KW-1185">Reference proteome</keyword>
<dbReference type="EMBL" id="KZ819305">
    <property type="protein sequence ID" value="PWN95264.1"/>
    <property type="molecule type" value="Genomic_DNA"/>
</dbReference>
<dbReference type="AlphaFoldDB" id="A0A316Z2E8"/>
<reference evidence="2 3" key="1">
    <citation type="journal article" date="2018" name="Mol. Biol. Evol.">
        <title>Broad Genomic Sampling Reveals a Smut Pathogenic Ancestry of the Fungal Clade Ustilaginomycotina.</title>
        <authorList>
            <person name="Kijpornyongpan T."/>
            <person name="Mondo S.J."/>
            <person name="Barry K."/>
            <person name="Sandor L."/>
            <person name="Lee J."/>
            <person name="Lipzen A."/>
            <person name="Pangilinan J."/>
            <person name="LaButti K."/>
            <person name="Hainaut M."/>
            <person name="Henrissat B."/>
            <person name="Grigoriev I.V."/>
            <person name="Spatafora J.W."/>
            <person name="Aime M.C."/>
        </authorList>
    </citation>
    <scope>NUCLEOTIDE SEQUENCE [LARGE SCALE GENOMIC DNA]</scope>
    <source>
        <strain evidence="2 3">MCA 4186</strain>
    </source>
</reference>
<evidence type="ECO:0000256" key="1">
    <source>
        <dbReference type="SAM" id="SignalP"/>
    </source>
</evidence>
<accession>A0A316Z2E8</accession>
<protein>
    <recommendedName>
        <fullName evidence="4">SCP domain-containing protein</fullName>
    </recommendedName>
</protein>
<name>A0A316Z2E8_9BASI</name>
<feature type="chain" id="PRO_5016318181" description="SCP domain-containing protein" evidence="1">
    <location>
        <begin position="26"/>
        <end position="176"/>
    </location>
</feature>